<dbReference type="Gene3D" id="3.30.830.10">
    <property type="entry name" value="Metalloenzyme, LuxS/M16 peptidase-like"/>
    <property type="match status" value="4"/>
</dbReference>
<dbReference type="SUPFAM" id="SSF63411">
    <property type="entry name" value="LuxS/MPP-like metallohydrolase"/>
    <property type="match status" value="4"/>
</dbReference>
<dbReference type="Proteomes" id="UP000199520">
    <property type="component" value="Unassembled WGS sequence"/>
</dbReference>
<dbReference type="AlphaFoldDB" id="A0A1I4LKS2"/>
<dbReference type="OrthoDB" id="9762027at2"/>
<proteinExistence type="predicted"/>
<dbReference type="STRING" id="1123291.SAMN04490355_102555"/>
<name>A0A1I4LKS2_9FIRM</name>
<dbReference type="InterPro" id="IPR007863">
    <property type="entry name" value="Peptidase_M16_C"/>
</dbReference>
<dbReference type="Pfam" id="PF05193">
    <property type="entry name" value="Peptidase_M16_C"/>
    <property type="match status" value="1"/>
</dbReference>
<evidence type="ECO:0000313" key="2">
    <source>
        <dbReference type="EMBL" id="SFL91572.1"/>
    </source>
</evidence>
<dbReference type="RefSeq" id="WP_090938490.1">
    <property type="nucleotide sequence ID" value="NZ_FOTS01000025.1"/>
</dbReference>
<reference evidence="3" key="1">
    <citation type="submission" date="2016-10" db="EMBL/GenBank/DDBJ databases">
        <authorList>
            <person name="Varghese N."/>
            <person name="Submissions S."/>
        </authorList>
    </citation>
    <scope>NUCLEOTIDE SEQUENCE [LARGE SCALE GENOMIC DNA]</scope>
    <source>
        <strain evidence="3">DSM 13327</strain>
    </source>
</reference>
<evidence type="ECO:0000259" key="1">
    <source>
        <dbReference type="SMART" id="SM01264"/>
    </source>
</evidence>
<dbReference type="PANTHER" id="PTHR43016">
    <property type="entry name" value="PRESEQUENCE PROTEASE"/>
    <property type="match status" value="1"/>
</dbReference>
<sequence length="974" mass="111713">MDLIKGSLYHGFRLEEEEKIDEISSLARKFYHEKSGARLLYLQNDDDNKVFSVTFRTPPEDSTGVAHIVEHSVLCGSRKFPMKEPFVELVKGSLNTYLNAMTFPDKTMYPVASRNSKDFRNLMDVYLDAVFYPNIYNAPETLMQEGWHYELENPLDEITYKGVVYNEMKGVFSSADAILEKKNFESLFPDTAYGVESGGDPEFIPDLTQEKFINFHKKYYHPSNGYIFLYGDLDILDNLKFLDESYLSNFEKIEVNSQIALQPVFKQKVENVFEYSIAPSENIEDKTFLSRNFVLGKATNSEICLAFQILEYLLLETPAAPLRNALIEAEIGKDVVGTFVKSILQPTFGVVITGSNESEKEKFIQVVDEELKRLVRVGIDKELIEACINIFEFTLREANYGTRPRGLVYNIKCMDSWLYDASPFIHLGYEDDLVKIKAALKNNYFEQLIEKYLLNNNHQALVILKPKHGLAEEKDEELRKYLAEYKASLSDAEINELVEQTKRLKTLQETADSPEALATIPLLTRQDIEVKSEELIVIEKEELGVPVLLHPLRTNAIAYVNMYFDTCLVPQEYLPYMYLLSEILGKISTQQYEYSALSNEVNKNTGGIVFDVAVFTENANDSKYLPKFIVKGKSLVEKLPQLLNLTEQIIAHSRFDNSKRMKELIQEIKSNWDMNLFRRGQQLATNRVLSYFSPIAQYNEVGMLAFYDFVAALEKDFAAKSEEVYKNLEIVAGFIFNKENLLVSVTVEDENYSEFQKAFSEFHSCLASTTEKPAVYHFENSHCNEGLMTSGKVQYVVKGANFRKLGYPYHGSLKVLETILRYDYLWTRVRVQGGAYGGFARLERNGNMVLGSYRDPNLKETLTVYDETANYLRNFSVDQREMTKYVIGTMSQLDTPLTPSQKGERAANNYIRNISQAMIQQERDEILATEQSDISKLADLMEDAMKQNYLCVLGNEQKIKDNGNLFQHIVNILK</sequence>
<dbReference type="InterPro" id="IPR011765">
    <property type="entry name" value="Pept_M16_N"/>
</dbReference>
<dbReference type="Pfam" id="PF00675">
    <property type="entry name" value="Peptidase_M16"/>
    <property type="match status" value="1"/>
</dbReference>
<dbReference type="EMBL" id="FOTS01000025">
    <property type="protein sequence ID" value="SFL91572.1"/>
    <property type="molecule type" value="Genomic_DNA"/>
</dbReference>
<organism evidence="2 3">
    <name type="scientific">Pelosinus propionicus DSM 13327</name>
    <dbReference type="NCBI Taxonomy" id="1123291"/>
    <lineage>
        <taxon>Bacteria</taxon>
        <taxon>Bacillati</taxon>
        <taxon>Bacillota</taxon>
        <taxon>Negativicutes</taxon>
        <taxon>Selenomonadales</taxon>
        <taxon>Sporomusaceae</taxon>
        <taxon>Pelosinus</taxon>
    </lineage>
</organism>
<dbReference type="GO" id="GO:0046872">
    <property type="term" value="F:metal ion binding"/>
    <property type="evidence" value="ECO:0007669"/>
    <property type="project" value="InterPro"/>
</dbReference>
<keyword evidence="3" id="KW-1185">Reference proteome</keyword>
<feature type="domain" description="Peptidase M16C associated" evidence="1">
    <location>
        <begin position="464"/>
        <end position="713"/>
    </location>
</feature>
<dbReference type="SMART" id="SM01264">
    <property type="entry name" value="M16C_associated"/>
    <property type="match status" value="1"/>
</dbReference>
<evidence type="ECO:0000313" key="3">
    <source>
        <dbReference type="Proteomes" id="UP000199520"/>
    </source>
</evidence>
<dbReference type="Pfam" id="PF08367">
    <property type="entry name" value="M16C_assoc"/>
    <property type="match status" value="1"/>
</dbReference>
<dbReference type="InterPro" id="IPR013578">
    <property type="entry name" value="Peptidase_M16C_assoc"/>
</dbReference>
<dbReference type="InterPro" id="IPR055130">
    <property type="entry name" value="PreP_C"/>
</dbReference>
<dbReference type="InterPro" id="IPR011249">
    <property type="entry name" value="Metalloenz_LuxS/M16"/>
</dbReference>
<accession>A0A1I4LKS2</accession>
<protein>
    <recommendedName>
        <fullName evidence="1">Peptidase M16C associated domain-containing protein</fullName>
    </recommendedName>
</protein>
<dbReference type="GO" id="GO:0004222">
    <property type="term" value="F:metalloendopeptidase activity"/>
    <property type="evidence" value="ECO:0007669"/>
    <property type="project" value="TreeGrafter"/>
</dbReference>
<dbReference type="FunFam" id="3.30.830.10:FF:000034">
    <property type="entry name" value="presequence protease 1, chloroplastic/mitochondrial"/>
    <property type="match status" value="1"/>
</dbReference>
<dbReference type="GO" id="GO:0016485">
    <property type="term" value="P:protein processing"/>
    <property type="evidence" value="ECO:0007669"/>
    <property type="project" value="TreeGrafter"/>
</dbReference>
<dbReference type="PANTHER" id="PTHR43016:SF13">
    <property type="entry name" value="PRESEQUENCE PROTEASE, MITOCHONDRIAL"/>
    <property type="match status" value="1"/>
</dbReference>
<dbReference type="Pfam" id="PF22516">
    <property type="entry name" value="PreP_C"/>
    <property type="match status" value="1"/>
</dbReference>
<gene>
    <name evidence="2" type="ORF">SAMN04490355_102555</name>
</gene>